<keyword evidence="3 5" id="KW-1133">Transmembrane helix</keyword>
<evidence type="ECO:0000256" key="1">
    <source>
        <dbReference type="ARBA" id="ARBA00004141"/>
    </source>
</evidence>
<evidence type="ECO:0000256" key="5">
    <source>
        <dbReference type="SAM" id="Phobius"/>
    </source>
</evidence>
<dbReference type="AlphaFoldDB" id="A0A094SQR9"/>
<accession>A0A094SQR9</accession>
<dbReference type="GO" id="GO:0016020">
    <property type="term" value="C:membrane"/>
    <property type="evidence" value="ECO:0007669"/>
    <property type="project" value="UniProtKB-SubCell"/>
</dbReference>
<evidence type="ECO:0000256" key="3">
    <source>
        <dbReference type="ARBA" id="ARBA00022989"/>
    </source>
</evidence>
<proteinExistence type="predicted"/>
<evidence type="ECO:0008006" key="7">
    <source>
        <dbReference type="Google" id="ProtNLM"/>
    </source>
</evidence>
<feature type="transmembrane region" description="Helical" evidence="5">
    <location>
        <begin position="43"/>
        <end position="62"/>
    </location>
</feature>
<evidence type="ECO:0000256" key="4">
    <source>
        <dbReference type="ARBA" id="ARBA00023136"/>
    </source>
</evidence>
<feature type="transmembrane region" description="Helical" evidence="5">
    <location>
        <begin position="6"/>
        <end position="22"/>
    </location>
</feature>
<protein>
    <recommendedName>
        <fullName evidence="7">DoxX family protein</fullName>
    </recommendedName>
</protein>
<dbReference type="Pfam" id="PF13564">
    <property type="entry name" value="DoxX_2"/>
    <property type="match status" value="1"/>
</dbReference>
<feature type="transmembrane region" description="Helical" evidence="5">
    <location>
        <begin position="68"/>
        <end position="87"/>
    </location>
</feature>
<name>A0A094SQR9_9ZZZZ</name>
<evidence type="ECO:0000313" key="6">
    <source>
        <dbReference type="EMBL" id="KGA21033.1"/>
    </source>
</evidence>
<comment type="subcellular location">
    <subcellularLocation>
        <location evidence="1">Membrane</location>
        <topology evidence="1">Multi-pass membrane protein</topology>
    </subcellularLocation>
</comment>
<gene>
    <name evidence="6" type="ORF">GM51_3990</name>
</gene>
<comment type="caution">
    <text evidence="6">The sequence shown here is derived from an EMBL/GenBank/DDBJ whole genome shotgun (WGS) entry which is preliminary data.</text>
</comment>
<evidence type="ECO:0000256" key="2">
    <source>
        <dbReference type="ARBA" id="ARBA00022692"/>
    </source>
</evidence>
<sequence length="114" mass="12160">MQLAHDILLGLLAVVFLVSGAMKLSGNPKGLQGTRDVNIGDRIARLIGLVEAVAAIGLIYAIRYPDELIGWLAILVLWIAMGIAVYAHSKANKMKTSAPAIVLLFLLSVVLVIN</sequence>
<dbReference type="InterPro" id="IPR032808">
    <property type="entry name" value="DoxX"/>
</dbReference>
<keyword evidence="2 5" id="KW-0812">Transmembrane</keyword>
<organism evidence="6">
    <name type="scientific">freshwater metagenome</name>
    <dbReference type="NCBI Taxonomy" id="449393"/>
    <lineage>
        <taxon>unclassified sequences</taxon>
        <taxon>metagenomes</taxon>
        <taxon>ecological metagenomes</taxon>
    </lineage>
</organism>
<keyword evidence="4 5" id="KW-0472">Membrane</keyword>
<feature type="transmembrane region" description="Helical" evidence="5">
    <location>
        <begin position="96"/>
        <end position="113"/>
    </location>
</feature>
<dbReference type="EMBL" id="JNSL01000015">
    <property type="protein sequence ID" value="KGA21033.1"/>
    <property type="molecule type" value="Genomic_DNA"/>
</dbReference>
<reference evidence="6" key="1">
    <citation type="submission" date="2014-06" db="EMBL/GenBank/DDBJ databases">
        <title>Key roles for freshwater Actinobacteria revealed by deep metagenomic sequencing.</title>
        <authorList>
            <person name="Ghai R."/>
            <person name="Mizuno C.M."/>
            <person name="Picazo A."/>
            <person name="Camacho A."/>
            <person name="Rodriguez-Valera F."/>
        </authorList>
    </citation>
    <scope>NUCLEOTIDE SEQUENCE</scope>
</reference>